<dbReference type="GO" id="GO:0001735">
    <property type="term" value="F:prenylcysteine oxidase activity"/>
    <property type="evidence" value="ECO:0007669"/>
    <property type="project" value="InterPro"/>
</dbReference>
<feature type="chain" id="PRO_5032823175" description="Prenylcysteine lyase domain-containing protein" evidence="8">
    <location>
        <begin position="20"/>
        <end position="486"/>
    </location>
</feature>
<dbReference type="Pfam" id="PF07156">
    <property type="entry name" value="Prenylcys_lyase"/>
    <property type="match status" value="1"/>
</dbReference>
<dbReference type="EMBL" id="JACSEA010000003">
    <property type="protein sequence ID" value="KAF7405544.1"/>
    <property type="molecule type" value="Genomic_DNA"/>
</dbReference>
<dbReference type="AlphaFoldDB" id="A0A834NEW1"/>
<evidence type="ECO:0000313" key="11">
    <source>
        <dbReference type="Proteomes" id="UP000614350"/>
    </source>
</evidence>
<proteinExistence type="inferred from homology"/>
<dbReference type="PANTHER" id="PTHR15944:SF0">
    <property type="entry name" value="PRENYLCYSTEINE LYASE DOMAIN-CONTAINING PROTEIN"/>
    <property type="match status" value="1"/>
</dbReference>
<evidence type="ECO:0000256" key="4">
    <source>
        <dbReference type="ARBA" id="ARBA00022729"/>
    </source>
</evidence>
<keyword evidence="7" id="KW-0325">Glycoprotein</keyword>
<comment type="similarity">
    <text evidence="2">Belongs to the prenylcysteine oxidase family.</text>
</comment>
<evidence type="ECO:0000256" key="2">
    <source>
        <dbReference type="ARBA" id="ARBA00009967"/>
    </source>
</evidence>
<protein>
    <recommendedName>
        <fullName evidence="9">Prenylcysteine lyase domain-containing protein</fullName>
    </recommendedName>
</protein>
<keyword evidence="6" id="KW-0560">Oxidoreductase</keyword>
<evidence type="ECO:0000256" key="8">
    <source>
        <dbReference type="SAM" id="SignalP"/>
    </source>
</evidence>
<keyword evidence="3" id="KW-0285">Flavoprotein</keyword>
<keyword evidence="4 8" id="KW-0732">Signal</keyword>
<organism evidence="10 11">
    <name type="scientific">Vespula vulgaris</name>
    <name type="common">Yellow jacket</name>
    <name type="synonym">Wasp</name>
    <dbReference type="NCBI Taxonomy" id="7454"/>
    <lineage>
        <taxon>Eukaryota</taxon>
        <taxon>Metazoa</taxon>
        <taxon>Ecdysozoa</taxon>
        <taxon>Arthropoda</taxon>
        <taxon>Hexapoda</taxon>
        <taxon>Insecta</taxon>
        <taxon>Pterygota</taxon>
        <taxon>Neoptera</taxon>
        <taxon>Endopterygota</taxon>
        <taxon>Hymenoptera</taxon>
        <taxon>Apocrita</taxon>
        <taxon>Aculeata</taxon>
        <taxon>Vespoidea</taxon>
        <taxon>Vespidae</taxon>
        <taxon>Vespinae</taxon>
        <taxon>Vespula</taxon>
    </lineage>
</organism>
<evidence type="ECO:0000259" key="9">
    <source>
        <dbReference type="Pfam" id="PF07156"/>
    </source>
</evidence>
<comment type="cofactor">
    <cofactor evidence="1">
        <name>FAD</name>
        <dbReference type="ChEBI" id="CHEBI:57692"/>
    </cofactor>
</comment>
<dbReference type="PANTHER" id="PTHR15944">
    <property type="entry name" value="FARNESYLCYSTEINE LYASE"/>
    <property type="match status" value="1"/>
</dbReference>
<reference evidence="10" key="1">
    <citation type="journal article" date="2020" name="G3 (Bethesda)">
        <title>High-Quality Assemblies for Three Invasive Social Wasps from the &lt;i&gt;Vespula&lt;/i&gt; Genus.</title>
        <authorList>
            <person name="Harrop T.W.R."/>
            <person name="Guhlin J."/>
            <person name="McLaughlin G.M."/>
            <person name="Permina E."/>
            <person name="Stockwell P."/>
            <person name="Gilligan J."/>
            <person name="Le Lec M.F."/>
            <person name="Gruber M.A.M."/>
            <person name="Quinn O."/>
            <person name="Lovegrove M."/>
            <person name="Duncan E.J."/>
            <person name="Remnant E.J."/>
            <person name="Van Eeckhoven J."/>
            <person name="Graham B."/>
            <person name="Knapp R.A."/>
            <person name="Langford K.W."/>
            <person name="Kronenberg Z."/>
            <person name="Press M.O."/>
            <person name="Eacker S.M."/>
            <person name="Wilson-Rankin E.E."/>
            <person name="Purcell J."/>
            <person name="Lester P.J."/>
            <person name="Dearden P.K."/>
        </authorList>
    </citation>
    <scope>NUCLEOTIDE SEQUENCE</scope>
    <source>
        <strain evidence="10">Marl-1</strain>
    </source>
</reference>
<comment type="caution">
    <text evidence="10">The sequence shown here is derived from an EMBL/GenBank/DDBJ whole genome shotgun (WGS) entry which is preliminary data.</text>
</comment>
<keyword evidence="5" id="KW-0274">FAD</keyword>
<dbReference type="Proteomes" id="UP000614350">
    <property type="component" value="Unassembled WGS sequence"/>
</dbReference>
<dbReference type="Pfam" id="PF13450">
    <property type="entry name" value="NAD_binding_8"/>
    <property type="match status" value="1"/>
</dbReference>
<evidence type="ECO:0000256" key="5">
    <source>
        <dbReference type="ARBA" id="ARBA00022827"/>
    </source>
</evidence>
<gene>
    <name evidence="10" type="ORF">HZH66_004450</name>
</gene>
<evidence type="ECO:0000256" key="3">
    <source>
        <dbReference type="ARBA" id="ARBA00022630"/>
    </source>
</evidence>
<dbReference type="InterPro" id="IPR010795">
    <property type="entry name" value="Prenylcys_lyase"/>
</dbReference>
<dbReference type="GO" id="GO:0030328">
    <property type="term" value="P:prenylcysteine catabolic process"/>
    <property type="evidence" value="ECO:0007669"/>
    <property type="project" value="InterPro"/>
</dbReference>
<sequence length="486" mass="55367">MHRYFLLLLASFLLKHAFSSKIQTPKIAVIGGGIGAASTTHFLTELFNNDLKIDLYEANKIGGRLATIKIDDNEYEAGGSIIHQENKYMQEFLHLLGMEHRPTREQRFGIWDGTEVVFQESDSKIFTLIKLIYRYGIQPFRLNSYIGSVLADFNKIYHLQNEGRSFVNVTSMLTAINEKFPKLLQVSVKDHLLNLGYAEKLIDELVEAPLLVDYGQTTSVHSFVGCVTLAATIGDLWAVKGGNKKVPEHLIYRNVNVNVVSSYVKKIRYLNEDDFPIYEVQYSNIDDVNNVMKNHYDIVILATPLTEDQKMQITFEEFPADGLTFSGEYQTTVATFVKGDLNPNYFGLEEELDSVLSCDSNAQIHSVGKVDTVEGPTKIDSKIWKIFSNASLPLNVLHNFFLNIEEVKEVAWKAYPRYSTNIRLDKFKLYDGLYHVNAIEWIASAMEMSAIGGRNVAILAHREFLQRFSNEPNRSDIRKDKYKVEL</sequence>
<dbReference type="Gene3D" id="3.50.50.60">
    <property type="entry name" value="FAD/NAD(P)-binding domain"/>
    <property type="match status" value="1"/>
</dbReference>
<name>A0A834NEW1_VESVU</name>
<evidence type="ECO:0000256" key="1">
    <source>
        <dbReference type="ARBA" id="ARBA00001974"/>
    </source>
</evidence>
<evidence type="ECO:0000256" key="6">
    <source>
        <dbReference type="ARBA" id="ARBA00023002"/>
    </source>
</evidence>
<keyword evidence="11" id="KW-1185">Reference proteome</keyword>
<feature type="signal peptide" evidence="8">
    <location>
        <begin position="1"/>
        <end position="19"/>
    </location>
</feature>
<dbReference type="InterPro" id="IPR036188">
    <property type="entry name" value="FAD/NAD-bd_sf"/>
</dbReference>
<evidence type="ECO:0000256" key="7">
    <source>
        <dbReference type="ARBA" id="ARBA00023180"/>
    </source>
</evidence>
<feature type="domain" description="Prenylcysteine lyase" evidence="9">
    <location>
        <begin position="118"/>
        <end position="467"/>
    </location>
</feature>
<dbReference type="SUPFAM" id="SSF51905">
    <property type="entry name" value="FAD/NAD(P)-binding domain"/>
    <property type="match status" value="1"/>
</dbReference>
<dbReference type="GO" id="GO:0030327">
    <property type="term" value="P:prenylated protein catabolic process"/>
    <property type="evidence" value="ECO:0007669"/>
    <property type="project" value="TreeGrafter"/>
</dbReference>
<accession>A0A834NEW1</accession>
<dbReference type="InterPro" id="IPR017046">
    <property type="entry name" value="Prenylcysteine_Oxase1"/>
</dbReference>
<evidence type="ECO:0000313" key="10">
    <source>
        <dbReference type="EMBL" id="KAF7405544.1"/>
    </source>
</evidence>